<name>A0A7I7XTH9_9MYCO</name>
<dbReference type="RefSeq" id="WP_085154601.1">
    <property type="nucleotide sequence ID" value="NZ_AP022612.1"/>
</dbReference>
<feature type="transmembrane region" description="Helical" evidence="2">
    <location>
        <begin position="32"/>
        <end position="51"/>
    </location>
</feature>
<evidence type="ECO:0000313" key="4">
    <source>
        <dbReference type="Proteomes" id="UP000466931"/>
    </source>
</evidence>
<feature type="region of interest" description="Disordered" evidence="1">
    <location>
        <begin position="1"/>
        <end position="29"/>
    </location>
</feature>
<organism evidence="3 4">
    <name type="scientific">Mycolicibacterium confluentis</name>
    <dbReference type="NCBI Taxonomy" id="28047"/>
    <lineage>
        <taxon>Bacteria</taxon>
        <taxon>Bacillati</taxon>
        <taxon>Actinomycetota</taxon>
        <taxon>Actinomycetes</taxon>
        <taxon>Mycobacteriales</taxon>
        <taxon>Mycobacteriaceae</taxon>
        <taxon>Mycolicibacterium</taxon>
    </lineage>
</organism>
<dbReference type="NCBIfam" id="NF041247">
    <property type="entry name" value="UsfY"/>
    <property type="match status" value="1"/>
</dbReference>
<gene>
    <name evidence="3" type="ORF">MCNF_10860</name>
</gene>
<proteinExistence type="predicted"/>
<keyword evidence="4" id="KW-1185">Reference proteome</keyword>
<reference evidence="3" key="2">
    <citation type="submission" date="2020-02" db="EMBL/GenBank/DDBJ databases">
        <authorList>
            <person name="Matsumoto Y."/>
            <person name="Motooka D."/>
            <person name="Nakamura S."/>
        </authorList>
    </citation>
    <scope>NUCLEOTIDE SEQUENCE</scope>
    <source>
        <strain evidence="3">JCM 13671</strain>
    </source>
</reference>
<dbReference type="OrthoDB" id="4741344at2"/>
<dbReference type="EMBL" id="AP022612">
    <property type="protein sequence ID" value="BBZ32481.1"/>
    <property type="molecule type" value="Genomic_DNA"/>
</dbReference>
<evidence type="ECO:0000256" key="2">
    <source>
        <dbReference type="SAM" id="Phobius"/>
    </source>
</evidence>
<keyword evidence="2" id="KW-0812">Transmembrane</keyword>
<evidence type="ECO:0000256" key="1">
    <source>
        <dbReference type="SAM" id="MobiDB-lite"/>
    </source>
</evidence>
<feature type="compositionally biased region" description="Basic and acidic residues" evidence="1">
    <location>
        <begin position="1"/>
        <end position="21"/>
    </location>
</feature>
<sequence>MGDSHSDPVDHVRTTRPHAGETFKNGANAPGLISGAVAVVALVAGIFAFAAGHATVGIVGVVIAVILGVVAGVWLFVSHRKVRAAERDWLAKHPEAPAQPPSS</sequence>
<keyword evidence="2" id="KW-0472">Membrane</keyword>
<keyword evidence="2" id="KW-1133">Transmembrane helix</keyword>
<dbReference type="InterPro" id="IPR049606">
    <property type="entry name" value="UsfY-like"/>
</dbReference>
<reference evidence="3" key="1">
    <citation type="journal article" date="2019" name="Emerg. Microbes Infect.">
        <title>Comprehensive subspecies identification of 175 nontuberculous mycobacteria species based on 7547 genomic profiles.</title>
        <authorList>
            <person name="Matsumoto Y."/>
            <person name="Kinjo T."/>
            <person name="Motooka D."/>
            <person name="Nabeya D."/>
            <person name="Jung N."/>
            <person name="Uechi K."/>
            <person name="Horii T."/>
            <person name="Iida T."/>
            <person name="Fujita J."/>
            <person name="Nakamura S."/>
        </authorList>
    </citation>
    <scope>NUCLEOTIDE SEQUENCE [LARGE SCALE GENOMIC DNA]</scope>
    <source>
        <strain evidence="3">JCM 13671</strain>
    </source>
</reference>
<protein>
    <submittedName>
        <fullName evidence="3">UsfY protein</fullName>
    </submittedName>
</protein>
<dbReference type="AlphaFoldDB" id="A0A7I7XTH9"/>
<feature type="transmembrane region" description="Helical" evidence="2">
    <location>
        <begin position="57"/>
        <end position="77"/>
    </location>
</feature>
<evidence type="ECO:0000313" key="3">
    <source>
        <dbReference type="EMBL" id="BBZ32481.1"/>
    </source>
</evidence>
<dbReference type="Proteomes" id="UP000466931">
    <property type="component" value="Chromosome"/>
</dbReference>
<accession>A0A7I7XTH9</accession>